<gene>
    <name evidence="1" type="ORF">F9817_23290</name>
</gene>
<evidence type="ECO:0000313" key="2">
    <source>
        <dbReference type="Proteomes" id="UP000462621"/>
    </source>
</evidence>
<sequence length="126" mass="14683">MIEIIPKKELTAFDIKYLREISGKSISQIKSASLNGECICCFEAFENNWQDDRVILSSISKLYSQKTDAPFYVKLCEYDEYLSPSQLHELLLDLRSQELAEQKSSDLENGFISNYEDFEPHDEDWI</sequence>
<name>A0A7X4RX48_9VIBR</name>
<accession>A0A7X4RX48</accession>
<dbReference type="Proteomes" id="UP000462621">
    <property type="component" value="Unassembled WGS sequence"/>
</dbReference>
<dbReference type="AlphaFoldDB" id="A0A7X4RX48"/>
<protein>
    <submittedName>
        <fullName evidence="1">Uncharacterized protein</fullName>
    </submittedName>
</protein>
<evidence type="ECO:0000313" key="1">
    <source>
        <dbReference type="EMBL" id="MZI96112.1"/>
    </source>
</evidence>
<comment type="caution">
    <text evidence="1">The sequence shown here is derived from an EMBL/GenBank/DDBJ whole genome shotgun (WGS) entry which is preliminary data.</text>
</comment>
<dbReference type="EMBL" id="WEKT01000100">
    <property type="protein sequence ID" value="MZI96112.1"/>
    <property type="molecule type" value="Genomic_DNA"/>
</dbReference>
<reference evidence="1 2" key="1">
    <citation type="submission" date="2019-10" db="EMBL/GenBank/DDBJ databases">
        <title>Vibrio sp. nov. isolated from a shrimp pond.</title>
        <authorList>
            <person name="Gomez-Gil B."/>
            <person name="Enciso-Ibarra J."/>
            <person name="Enciso-Ibarra K."/>
            <person name="Bolan-Mejia C."/>
        </authorList>
    </citation>
    <scope>NUCLEOTIDE SEQUENCE [LARGE SCALE GENOMIC DNA]</scope>
    <source>
        <strain evidence="1 2">CAIM 722</strain>
    </source>
</reference>
<keyword evidence="2" id="KW-1185">Reference proteome</keyword>
<proteinExistence type="predicted"/>
<organism evidence="1 2">
    <name type="scientific">Vibrio eleionomae</name>
    <dbReference type="NCBI Taxonomy" id="2653505"/>
    <lineage>
        <taxon>Bacteria</taxon>
        <taxon>Pseudomonadati</taxon>
        <taxon>Pseudomonadota</taxon>
        <taxon>Gammaproteobacteria</taxon>
        <taxon>Vibrionales</taxon>
        <taxon>Vibrionaceae</taxon>
        <taxon>Vibrio</taxon>
    </lineage>
</organism>
<dbReference type="RefSeq" id="WP_161158604.1">
    <property type="nucleotide sequence ID" value="NZ_WEKT01000100.1"/>
</dbReference>